<dbReference type="PANTHER" id="PTHR12461">
    <property type="entry name" value="HYPOXIA-INDUCIBLE FACTOR 1 ALPHA INHIBITOR-RELATED"/>
    <property type="match status" value="1"/>
</dbReference>
<accession>A0AAN7BAB8</accession>
<feature type="region of interest" description="Disordered" evidence="1">
    <location>
        <begin position="475"/>
        <end position="494"/>
    </location>
</feature>
<dbReference type="PANTHER" id="PTHR12461:SF101">
    <property type="entry name" value="TRNA WYBUTOSINE-SYNTHESIZING PROTEIN 4"/>
    <property type="match status" value="1"/>
</dbReference>
<protein>
    <recommendedName>
        <fullName evidence="2">JmjC domain-containing protein</fullName>
    </recommendedName>
</protein>
<organism evidence="3 4">
    <name type="scientific">Rhypophila decipiens</name>
    <dbReference type="NCBI Taxonomy" id="261697"/>
    <lineage>
        <taxon>Eukaryota</taxon>
        <taxon>Fungi</taxon>
        <taxon>Dikarya</taxon>
        <taxon>Ascomycota</taxon>
        <taxon>Pezizomycotina</taxon>
        <taxon>Sordariomycetes</taxon>
        <taxon>Sordariomycetidae</taxon>
        <taxon>Sordariales</taxon>
        <taxon>Naviculisporaceae</taxon>
        <taxon>Rhypophila</taxon>
    </lineage>
</organism>
<dbReference type="Pfam" id="PF13621">
    <property type="entry name" value="Cupin_8"/>
    <property type="match status" value="1"/>
</dbReference>
<evidence type="ECO:0000313" key="4">
    <source>
        <dbReference type="Proteomes" id="UP001301769"/>
    </source>
</evidence>
<dbReference type="Gene3D" id="2.60.120.650">
    <property type="entry name" value="Cupin"/>
    <property type="match status" value="1"/>
</dbReference>
<sequence length="536" mass="60756">MASTTSPLDPLRAHCLSAAEDIQQECQRALSSFSSTATSRNSTTTGILGCDTPLIQLLQRQAGILSRLYTNPWNKEQQSDPTRTRELQLLIQRLDDLASIAYGRFYAYLFKDLPVCWRQLYTDASILKFGALFLTWLEQRDGSRSIEMPMPLDEMVRTLDLALILAGAAGKRGRGWIDESFGLLERVCRHSSPSMDLEGDPPRPTKKRRLSIDNNAWGKFPSFASAEPFTPPIKHPVWRINAISMEQFQTHLDKAPRERGPEPLVISGLVNDWPARTTHPWKKPAYLLSRTFDGRRLVPVEIGRSYVDDGWSQKIIPFGEFLSEYIDSTSTSTSTTGLGTELHQAGSEKEKKEQEKIAYLAQHQLLTQLPLLRSDITIPDLCYTSPPGHPTDSTQDKEELEEPQLNAWFGPPGTITPLHTDPYHNLLVQVVGRKYVRLYAPQETERMRRRGKEDGVEMGNTSLVDVGLLEGWDEPYEQSSEDGEEDSGSDDGFDDFRKVPYLECILEEGDTLYIPIGWWHYVRGLSVSFSVSFWWN</sequence>
<dbReference type="InterPro" id="IPR041667">
    <property type="entry name" value="Cupin_8"/>
</dbReference>
<dbReference type="SMART" id="SM00558">
    <property type="entry name" value="JmjC"/>
    <property type="match status" value="1"/>
</dbReference>
<name>A0AAN7BAB8_9PEZI</name>
<dbReference type="PROSITE" id="PS51184">
    <property type="entry name" value="JMJC"/>
    <property type="match status" value="1"/>
</dbReference>
<feature type="compositionally biased region" description="Acidic residues" evidence="1">
    <location>
        <begin position="475"/>
        <end position="493"/>
    </location>
</feature>
<evidence type="ECO:0000256" key="1">
    <source>
        <dbReference type="SAM" id="MobiDB-lite"/>
    </source>
</evidence>
<proteinExistence type="predicted"/>
<gene>
    <name evidence="3" type="ORF">QBC37DRAFT_163735</name>
</gene>
<feature type="domain" description="JmjC" evidence="2">
    <location>
        <begin position="358"/>
        <end position="536"/>
    </location>
</feature>
<evidence type="ECO:0000259" key="2">
    <source>
        <dbReference type="PROSITE" id="PS51184"/>
    </source>
</evidence>
<dbReference type="Proteomes" id="UP001301769">
    <property type="component" value="Unassembled WGS sequence"/>
</dbReference>
<dbReference type="EMBL" id="MU858103">
    <property type="protein sequence ID" value="KAK4213790.1"/>
    <property type="molecule type" value="Genomic_DNA"/>
</dbReference>
<dbReference type="AlphaFoldDB" id="A0AAN7BAB8"/>
<keyword evidence="4" id="KW-1185">Reference proteome</keyword>
<comment type="caution">
    <text evidence="3">The sequence shown here is derived from an EMBL/GenBank/DDBJ whole genome shotgun (WGS) entry which is preliminary data.</text>
</comment>
<dbReference type="FunFam" id="2.60.120.650:FF:000046">
    <property type="entry name" value="JmjC domain-containing protein D"/>
    <property type="match status" value="1"/>
</dbReference>
<dbReference type="SUPFAM" id="SSF51197">
    <property type="entry name" value="Clavaminate synthase-like"/>
    <property type="match status" value="1"/>
</dbReference>
<reference evidence="3" key="2">
    <citation type="submission" date="2023-05" db="EMBL/GenBank/DDBJ databases">
        <authorList>
            <consortium name="Lawrence Berkeley National Laboratory"/>
            <person name="Steindorff A."/>
            <person name="Hensen N."/>
            <person name="Bonometti L."/>
            <person name="Westerberg I."/>
            <person name="Brannstrom I.O."/>
            <person name="Guillou S."/>
            <person name="Cros-Aarteil S."/>
            <person name="Calhoun S."/>
            <person name="Haridas S."/>
            <person name="Kuo A."/>
            <person name="Mondo S."/>
            <person name="Pangilinan J."/>
            <person name="Riley R."/>
            <person name="Labutti K."/>
            <person name="Andreopoulos B."/>
            <person name="Lipzen A."/>
            <person name="Chen C."/>
            <person name="Yanf M."/>
            <person name="Daum C."/>
            <person name="Ng V."/>
            <person name="Clum A."/>
            <person name="Ohm R."/>
            <person name="Martin F."/>
            <person name="Silar P."/>
            <person name="Natvig D."/>
            <person name="Lalanne C."/>
            <person name="Gautier V."/>
            <person name="Ament-Velasquez S.L."/>
            <person name="Kruys A."/>
            <person name="Hutchinson M.I."/>
            <person name="Powell A.J."/>
            <person name="Barry K."/>
            <person name="Miller A.N."/>
            <person name="Grigoriev I.V."/>
            <person name="Debuchy R."/>
            <person name="Gladieux P."/>
            <person name="Thoren M.H."/>
            <person name="Johannesson H."/>
        </authorList>
    </citation>
    <scope>NUCLEOTIDE SEQUENCE</scope>
    <source>
        <strain evidence="3">PSN293</strain>
    </source>
</reference>
<reference evidence="3" key="1">
    <citation type="journal article" date="2023" name="Mol. Phylogenet. Evol.">
        <title>Genome-scale phylogeny and comparative genomics of the fungal order Sordariales.</title>
        <authorList>
            <person name="Hensen N."/>
            <person name="Bonometti L."/>
            <person name="Westerberg I."/>
            <person name="Brannstrom I.O."/>
            <person name="Guillou S."/>
            <person name="Cros-Aarteil S."/>
            <person name="Calhoun S."/>
            <person name="Haridas S."/>
            <person name="Kuo A."/>
            <person name="Mondo S."/>
            <person name="Pangilinan J."/>
            <person name="Riley R."/>
            <person name="LaButti K."/>
            <person name="Andreopoulos B."/>
            <person name="Lipzen A."/>
            <person name="Chen C."/>
            <person name="Yan M."/>
            <person name="Daum C."/>
            <person name="Ng V."/>
            <person name="Clum A."/>
            <person name="Steindorff A."/>
            <person name="Ohm R.A."/>
            <person name="Martin F."/>
            <person name="Silar P."/>
            <person name="Natvig D.O."/>
            <person name="Lalanne C."/>
            <person name="Gautier V."/>
            <person name="Ament-Velasquez S.L."/>
            <person name="Kruys A."/>
            <person name="Hutchinson M.I."/>
            <person name="Powell A.J."/>
            <person name="Barry K."/>
            <person name="Miller A.N."/>
            <person name="Grigoriev I.V."/>
            <person name="Debuchy R."/>
            <person name="Gladieux P."/>
            <person name="Hiltunen Thoren M."/>
            <person name="Johannesson H."/>
        </authorList>
    </citation>
    <scope>NUCLEOTIDE SEQUENCE</scope>
    <source>
        <strain evidence="3">PSN293</strain>
    </source>
</reference>
<evidence type="ECO:0000313" key="3">
    <source>
        <dbReference type="EMBL" id="KAK4213790.1"/>
    </source>
</evidence>
<dbReference type="InterPro" id="IPR003347">
    <property type="entry name" value="JmjC_dom"/>
</dbReference>